<dbReference type="PANTHER" id="PTHR47199">
    <property type="entry name" value="PHOTOSYSTEM II STABILITY/ASSEMBLY FACTOR HCF136, CHLOROPLASTIC"/>
    <property type="match status" value="1"/>
</dbReference>
<dbReference type="CDD" id="cd15482">
    <property type="entry name" value="Sialidase_non-viral"/>
    <property type="match status" value="1"/>
</dbReference>
<gene>
    <name evidence="4" type="ORF">NCTC10860_03264</name>
</gene>
<keyword evidence="2" id="KW-0604">Photosystem II</keyword>
<dbReference type="GO" id="GO:0009523">
    <property type="term" value="C:photosystem II"/>
    <property type="evidence" value="ECO:0007669"/>
    <property type="project" value="UniProtKB-KW"/>
</dbReference>
<reference evidence="4 5" key="1">
    <citation type="submission" date="2018-06" db="EMBL/GenBank/DDBJ databases">
        <authorList>
            <consortium name="Pathogen Informatics"/>
            <person name="Doyle S."/>
        </authorList>
    </citation>
    <scope>NUCLEOTIDE SEQUENCE [LARGE SCALE GENOMIC DNA]</scope>
    <source>
        <strain evidence="4 5">NCTC10860</strain>
    </source>
</reference>
<dbReference type="PANTHER" id="PTHR47199:SF2">
    <property type="entry name" value="PHOTOSYSTEM II STABILITY_ASSEMBLY FACTOR HCF136, CHLOROPLASTIC"/>
    <property type="match status" value="1"/>
</dbReference>
<name>A0A061D371_ECTOL</name>
<dbReference type="GO" id="GO:0015979">
    <property type="term" value="P:photosynthesis"/>
    <property type="evidence" value="ECO:0007669"/>
    <property type="project" value="UniProtKB-KW"/>
</dbReference>
<dbReference type="AlphaFoldDB" id="A0A061D371"/>
<keyword evidence="1" id="KW-0602">Photosynthesis</keyword>
<sequence length="382" mass="40908">MGSLLISSTAYNKKGGRYMSEPVMWRTQSGLAPKQARKSALRVHSPLAKALSLCSVLSILAFAAAPLQAETSAAADAGYAIESPKAVHSLLLDVVNTGERLVAVGDRGHILYSNDQGQSWQQAKVPTRQMLTSLFFVDAKHGWVVGHDAQILATTDGGLTWTKQFEDLEREAPLLDIWFKDLETGYAVGAYGALLETTDGGENWEDVSDRLDNEDAYHLNAITAVKDAGLFIVGELGGMFRSRDWGETWETVENKPYEGSLFGALGTDEAGTLLVYGLRGHLFRSADFGDSWQQITLHTPNNGPLEFGLADGTLLRDGSIAVVGHGGTVLRSTDHGQTFSLINRPDRLSLAGVTALDNGNLILVGQGGVHLAASTGADLGQQ</sequence>
<proteinExistence type="predicted"/>
<evidence type="ECO:0000259" key="3">
    <source>
        <dbReference type="Pfam" id="PF14870"/>
    </source>
</evidence>
<evidence type="ECO:0000313" key="4">
    <source>
        <dbReference type="EMBL" id="SUD60905.1"/>
    </source>
</evidence>
<dbReference type="InterPro" id="IPR015943">
    <property type="entry name" value="WD40/YVTN_repeat-like_dom_sf"/>
</dbReference>
<dbReference type="InterPro" id="IPR036278">
    <property type="entry name" value="Sialidase_sf"/>
</dbReference>
<dbReference type="EMBL" id="UGUW01000004">
    <property type="protein sequence ID" value="SUD60905.1"/>
    <property type="molecule type" value="Genomic_DNA"/>
</dbReference>
<evidence type="ECO:0000313" key="5">
    <source>
        <dbReference type="Proteomes" id="UP000254084"/>
    </source>
</evidence>
<dbReference type="SUPFAM" id="SSF50939">
    <property type="entry name" value="Sialidases"/>
    <property type="match status" value="1"/>
</dbReference>
<dbReference type="Pfam" id="PF14870">
    <property type="entry name" value="PSII_BNR"/>
    <property type="match status" value="1"/>
</dbReference>
<protein>
    <submittedName>
        <fullName evidence="4">BNR/Asp-box repeat-containing protein</fullName>
    </submittedName>
</protein>
<accession>A0A061D371</accession>
<dbReference type="InterPro" id="IPR028203">
    <property type="entry name" value="PSII_CF48-like_dom"/>
</dbReference>
<evidence type="ECO:0000256" key="1">
    <source>
        <dbReference type="ARBA" id="ARBA00022531"/>
    </source>
</evidence>
<feature type="domain" description="Photosynthesis system II assembly factor Ycf48/Hcf136-like" evidence="3">
    <location>
        <begin position="167"/>
        <end position="294"/>
    </location>
</feature>
<dbReference type="Proteomes" id="UP000254084">
    <property type="component" value="Unassembled WGS sequence"/>
</dbReference>
<organism evidence="4 5">
    <name type="scientific">Ectopseudomonas oleovorans</name>
    <name type="common">Pseudomonas oleovorans</name>
    <dbReference type="NCBI Taxonomy" id="301"/>
    <lineage>
        <taxon>Bacteria</taxon>
        <taxon>Pseudomonadati</taxon>
        <taxon>Pseudomonadota</taxon>
        <taxon>Gammaproteobacteria</taxon>
        <taxon>Pseudomonadales</taxon>
        <taxon>Pseudomonadaceae</taxon>
        <taxon>Ectopseudomonas</taxon>
    </lineage>
</organism>
<dbReference type="Gene3D" id="2.130.10.10">
    <property type="entry name" value="YVTN repeat-like/Quinoprotein amine dehydrogenase"/>
    <property type="match status" value="2"/>
</dbReference>
<evidence type="ECO:0000256" key="2">
    <source>
        <dbReference type="ARBA" id="ARBA00023276"/>
    </source>
</evidence>